<proteinExistence type="predicted"/>
<dbReference type="EMBL" id="VDCV01000002">
    <property type="protein sequence ID" value="KAB5568504.1"/>
    <property type="molecule type" value="Genomic_DNA"/>
</dbReference>
<dbReference type="Proteomes" id="UP000326939">
    <property type="component" value="Chromosome 2"/>
</dbReference>
<name>A0A5N5NLV4_9ROSI</name>
<dbReference type="InterPro" id="IPR012341">
    <property type="entry name" value="6hp_glycosidase-like_sf"/>
</dbReference>
<gene>
    <name evidence="1" type="ORF">DKX38_002297</name>
</gene>
<dbReference type="InterPro" id="IPR008928">
    <property type="entry name" value="6-hairpin_glycosidase_sf"/>
</dbReference>
<keyword evidence="2" id="KW-1185">Reference proteome</keyword>
<sequence>MKPTTGHQVGRSPRPHHGEPFQLAATASFLGRLYSNDLKLLRRSGVSRSSEFYSGNVAKIVHVYYILGDNPMKMSYMIEISYGAMVAGPDKFDSFLDERKVMVHRATIASNAGLVVALVALHDLPHRVSVTAYFPHNSFSYSQNS</sequence>
<dbReference type="AlphaFoldDB" id="A0A5N5NLV4"/>
<dbReference type="Gene3D" id="1.50.10.10">
    <property type="match status" value="1"/>
</dbReference>
<reference evidence="2" key="1">
    <citation type="journal article" date="2019" name="Gigascience">
        <title>De novo genome assembly of the endangered Acer yangbiense, a plant species with extremely small populations endemic to Yunnan Province, China.</title>
        <authorList>
            <person name="Yang J."/>
            <person name="Wariss H.M."/>
            <person name="Tao L."/>
            <person name="Zhang R."/>
            <person name="Yun Q."/>
            <person name="Hollingsworth P."/>
            <person name="Dao Z."/>
            <person name="Luo G."/>
            <person name="Guo H."/>
            <person name="Ma Y."/>
            <person name="Sun W."/>
        </authorList>
    </citation>
    <scope>NUCLEOTIDE SEQUENCE [LARGE SCALE GENOMIC DNA]</scope>
    <source>
        <strain evidence="2">cv. br00</strain>
    </source>
</reference>
<comment type="caution">
    <text evidence="1">The sequence shown here is derived from an EMBL/GenBank/DDBJ whole genome shotgun (WGS) entry which is preliminary data.</text>
</comment>
<organism evidence="1 2">
    <name type="scientific">Salix brachista</name>
    <dbReference type="NCBI Taxonomy" id="2182728"/>
    <lineage>
        <taxon>Eukaryota</taxon>
        <taxon>Viridiplantae</taxon>
        <taxon>Streptophyta</taxon>
        <taxon>Embryophyta</taxon>
        <taxon>Tracheophyta</taxon>
        <taxon>Spermatophyta</taxon>
        <taxon>Magnoliopsida</taxon>
        <taxon>eudicotyledons</taxon>
        <taxon>Gunneridae</taxon>
        <taxon>Pentapetalae</taxon>
        <taxon>rosids</taxon>
        <taxon>fabids</taxon>
        <taxon>Malpighiales</taxon>
        <taxon>Salicaceae</taxon>
        <taxon>Saliceae</taxon>
        <taxon>Salix</taxon>
    </lineage>
</organism>
<dbReference type="GO" id="GO:0005975">
    <property type="term" value="P:carbohydrate metabolic process"/>
    <property type="evidence" value="ECO:0007669"/>
    <property type="project" value="InterPro"/>
</dbReference>
<evidence type="ECO:0000313" key="1">
    <source>
        <dbReference type="EMBL" id="KAB5568504.1"/>
    </source>
</evidence>
<accession>A0A5N5NLV4</accession>
<dbReference type="SUPFAM" id="SSF48208">
    <property type="entry name" value="Six-hairpin glycosidases"/>
    <property type="match status" value="1"/>
</dbReference>
<protein>
    <submittedName>
        <fullName evidence="1">Uncharacterized protein</fullName>
    </submittedName>
</protein>
<evidence type="ECO:0000313" key="2">
    <source>
        <dbReference type="Proteomes" id="UP000326939"/>
    </source>
</evidence>
<dbReference type="PANTHER" id="PTHR22298">
    <property type="entry name" value="ENDO-1,4-BETA-GLUCANASE"/>
    <property type="match status" value="1"/>
</dbReference>